<accession>A0A916WH89</accession>
<comment type="caution">
    <text evidence="2">The sequence shown here is derived from an EMBL/GenBank/DDBJ whole genome shotgun (WGS) entry which is preliminary data.</text>
</comment>
<evidence type="ECO:0000313" key="2">
    <source>
        <dbReference type="EMBL" id="GGB01078.1"/>
    </source>
</evidence>
<sequence length="102" mass="11266">MGSTGFRALLTRSLALASAEVPWLRAVHVKSDGTLEGLEKFEAQIDLDYFFEGRVVLLAALLGLLVAFIGEKLTVQLVRGVWPKLYLNDLDFSKGAKNEKTK</sequence>
<reference evidence="2" key="1">
    <citation type="journal article" date="2014" name="Int. J. Syst. Evol. Microbiol.">
        <title>Complete genome sequence of Corynebacterium casei LMG S-19264T (=DSM 44701T), isolated from a smear-ripened cheese.</title>
        <authorList>
            <consortium name="US DOE Joint Genome Institute (JGI-PGF)"/>
            <person name="Walter F."/>
            <person name="Albersmeier A."/>
            <person name="Kalinowski J."/>
            <person name="Ruckert C."/>
        </authorList>
    </citation>
    <scope>NUCLEOTIDE SEQUENCE</scope>
    <source>
        <strain evidence="2">CGMCC 1.15322</strain>
    </source>
</reference>
<keyword evidence="1" id="KW-1133">Transmembrane helix</keyword>
<organism evidence="2 3">
    <name type="scientific">Polaromonas eurypsychrophila</name>
    <dbReference type="NCBI Taxonomy" id="1614635"/>
    <lineage>
        <taxon>Bacteria</taxon>
        <taxon>Pseudomonadati</taxon>
        <taxon>Pseudomonadota</taxon>
        <taxon>Betaproteobacteria</taxon>
        <taxon>Burkholderiales</taxon>
        <taxon>Comamonadaceae</taxon>
        <taxon>Polaromonas</taxon>
    </lineage>
</organism>
<keyword evidence="1" id="KW-0812">Transmembrane</keyword>
<dbReference type="AlphaFoldDB" id="A0A916WH89"/>
<reference evidence="2" key="2">
    <citation type="submission" date="2020-09" db="EMBL/GenBank/DDBJ databases">
        <authorList>
            <person name="Sun Q."/>
            <person name="Zhou Y."/>
        </authorList>
    </citation>
    <scope>NUCLEOTIDE SEQUENCE</scope>
    <source>
        <strain evidence="2">CGMCC 1.15322</strain>
    </source>
</reference>
<keyword evidence="3" id="KW-1185">Reference proteome</keyword>
<keyword evidence="1" id="KW-0472">Membrane</keyword>
<dbReference type="EMBL" id="BMIG01000007">
    <property type="protein sequence ID" value="GGB01078.1"/>
    <property type="molecule type" value="Genomic_DNA"/>
</dbReference>
<proteinExistence type="predicted"/>
<gene>
    <name evidence="2" type="ORF">GCM10011496_22490</name>
</gene>
<protein>
    <submittedName>
        <fullName evidence="2">Uncharacterized protein</fullName>
    </submittedName>
</protein>
<feature type="transmembrane region" description="Helical" evidence="1">
    <location>
        <begin position="50"/>
        <end position="69"/>
    </location>
</feature>
<evidence type="ECO:0000313" key="3">
    <source>
        <dbReference type="Proteomes" id="UP000620596"/>
    </source>
</evidence>
<name>A0A916WH89_9BURK</name>
<dbReference type="Proteomes" id="UP000620596">
    <property type="component" value="Unassembled WGS sequence"/>
</dbReference>
<evidence type="ECO:0000256" key="1">
    <source>
        <dbReference type="SAM" id="Phobius"/>
    </source>
</evidence>